<feature type="transmembrane region" description="Helical" evidence="5">
    <location>
        <begin position="101"/>
        <end position="124"/>
    </location>
</feature>
<sequence length="461" mass="54933">MDNDDEHVAGDIFLHSMTTDVTRRRTFFEHFQRFVPQQTIIYIQYCLLRIPFILIYDYLFTEKFSSVIEYILKYSIQSIDYHNHLILKPISYLLHSSLFHILLQIYLLLLIPILGLILLILLLLCSDRRLVIFYSYTISLLVIYFDYQMSYKTDIQSSSSINTYILQFLLSSIYIQMLNIRPRVRSFKIQTYVCHLAPFVLIVTRYLISTDYNKFILKFYYIIWTFIHLSELFICHQETIINIIYNRFLHDLYNLYGNFGLQTLINYLQTRIHINTLLKIFWLTKIIVLPLGIRTIYTNPYISNINITNLNDNITLDDKQINYNVTLVKTIYFTSLFYGTETIFTLISLACLISHLMKSISHRLFRLLHLWTEDVEQIGTVVGVMFFLLLFQSNITRLDLNRRHVPLLKAFSLLIVALFHFLHTILEPQLLKVAMQTMTTRMVFDQTDDNQQENKEENRNK</sequence>
<feature type="transmembrane region" description="Helical" evidence="5">
    <location>
        <begin position="40"/>
        <end position="59"/>
    </location>
</feature>
<comment type="caution">
    <text evidence="7">The sequence shown here is derived from an EMBL/GenBank/DDBJ whole genome shotgun (WGS) entry which is preliminary data.</text>
</comment>
<feature type="transmembrane region" description="Helical" evidence="5">
    <location>
        <begin position="377"/>
        <end position="395"/>
    </location>
</feature>
<feature type="transmembrane region" description="Helical" evidence="5">
    <location>
        <begin position="336"/>
        <end position="357"/>
    </location>
</feature>
<name>A0A819EH62_9BILA</name>
<dbReference type="Proteomes" id="UP000663823">
    <property type="component" value="Unassembled WGS sequence"/>
</dbReference>
<organism evidence="7 8">
    <name type="scientific">Rotaria sordida</name>
    <dbReference type="NCBI Taxonomy" id="392033"/>
    <lineage>
        <taxon>Eukaryota</taxon>
        <taxon>Metazoa</taxon>
        <taxon>Spiralia</taxon>
        <taxon>Gnathifera</taxon>
        <taxon>Rotifera</taxon>
        <taxon>Eurotatoria</taxon>
        <taxon>Bdelloidea</taxon>
        <taxon>Philodinida</taxon>
        <taxon>Philodinidae</taxon>
        <taxon>Rotaria</taxon>
    </lineage>
</organism>
<evidence type="ECO:0000256" key="2">
    <source>
        <dbReference type="ARBA" id="ARBA00022692"/>
    </source>
</evidence>
<keyword evidence="3 5" id="KW-1133">Transmembrane helix</keyword>
<feature type="transmembrane region" description="Helical" evidence="5">
    <location>
        <begin position="192"/>
        <end position="209"/>
    </location>
</feature>
<protein>
    <recommendedName>
        <fullName evidence="6">TRC8-like N-terminal domain-containing protein</fullName>
    </recommendedName>
</protein>
<feature type="transmembrane region" description="Helical" evidence="5">
    <location>
        <begin position="215"/>
        <end position="234"/>
    </location>
</feature>
<evidence type="ECO:0000256" key="1">
    <source>
        <dbReference type="ARBA" id="ARBA00004141"/>
    </source>
</evidence>
<keyword evidence="4 5" id="KW-0472">Membrane</keyword>
<feature type="transmembrane region" description="Helical" evidence="5">
    <location>
        <begin position="161"/>
        <end position="180"/>
    </location>
</feature>
<accession>A0A819EH62</accession>
<reference evidence="7" key="1">
    <citation type="submission" date="2021-02" db="EMBL/GenBank/DDBJ databases">
        <authorList>
            <person name="Nowell W R."/>
        </authorList>
    </citation>
    <scope>NUCLEOTIDE SEQUENCE</scope>
</reference>
<proteinExistence type="predicted"/>
<dbReference type="GO" id="GO:0016020">
    <property type="term" value="C:membrane"/>
    <property type="evidence" value="ECO:0007669"/>
    <property type="project" value="UniProtKB-SubCell"/>
</dbReference>
<evidence type="ECO:0000259" key="6">
    <source>
        <dbReference type="Pfam" id="PF13705"/>
    </source>
</evidence>
<feature type="transmembrane region" description="Helical" evidence="5">
    <location>
        <begin position="407"/>
        <end position="426"/>
    </location>
</feature>
<evidence type="ECO:0000256" key="5">
    <source>
        <dbReference type="SAM" id="Phobius"/>
    </source>
</evidence>
<feature type="domain" description="TRC8-like N-terminal" evidence="6">
    <location>
        <begin position="47"/>
        <end position="432"/>
    </location>
</feature>
<dbReference type="Pfam" id="PF13705">
    <property type="entry name" value="TRC8_N"/>
    <property type="match status" value="1"/>
</dbReference>
<evidence type="ECO:0000313" key="7">
    <source>
        <dbReference type="EMBL" id="CAF3849527.1"/>
    </source>
</evidence>
<evidence type="ECO:0000256" key="4">
    <source>
        <dbReference type="ARBA" id="ARBA00023136"/>
    </source>
</evidence>
<dbReference type="AlphaFoldDB" id="A0A819EH62"/>
<keyword evidence="2 5" id="KW-0812">Transmembrane</keyword>
<comment type="subcellular location">
    <subcellularLocation>
        <location evidence="1">Membrane</location>
        <topology evidence="1">Multi-pass membrane protein</topology>
    </subcellularLocation>
</comment>
<evidence type="ECO:0000313" key="8">
    <source>
        <dbReference type="Proteomes" id="UP000663823"/>
    </source>
</evidence>
<feature type="transmembrane region" description="Helical" evidence="5">
    <location>
        <begin position="131"/>
        <end position="149"/>
    </location>
</feature>
<gene>
    <name evidence="7" type="ORF">OTI717_LOCUS21082</name>
</gene>
<evidence type="ECO:0000256" key="3">
    <source>
        <dbReference type="ARBA" id="ARBA00022989"/>
    </source>
</evidence>
<dbReference type="EMBL" id="CAJOAX010003355">
    <property type="protein sequence ID" value="CAF3849527.1"/>
    <property type="molecule type" value="Genomic_DNA"/>
</dbReference>
<dbReference type="InterPro" id="IPR025754">
    <property type="entry name" value="TRC8_N_dom"/>
</dbReference>